<organism evidence="2 3">
    <name type="scientific">Trifolium subterraneum</name>
    <name type="common">Subterranean clover</name>
    <dbReference type="NCBI Taxonomy" id="3900"/>
    <lineage>
        <taxon>Eukaryota</taxon>
        <taxon>Viridiplantae</taxon>
        <taxon>Streptophyta</taxon>
        <taxon>Embryophyta</taxon>
        <taxon>Tracheophyta</taxon>
        <taxon>Spermatophyta</taxon>
        <taxon>Magnoliopsida</taxon>
        <taxon>eudicotyledons</taxon>
        <taxon>Gunneridae</taxon>
        <taxon>Pentapetalae</taxon>
        <taxon>rosids</taxon>
        <taxon>fabids</taxon>
        <taxon>Fabales</taxon>
        <taxon>Fabaceae</taxon>
        <taxon>Papilionoideae</taxon>
        <taxon>50 kb inversion clade</taxon>
        <taxon>NPAAA clade</taxon>
        <taxon>Hologalegina</taxon>
        <taxon>IRL clade</taxon>
        <taxon>Trifolieae</taxon>
        <taxon>Trifolium</taxon>
    </lineage>
</organism>
<dbReference type="InterPro" id="IPR019308">
    <property type="entry name" value="TMEM214"/>
</dbReference>
<proteinExistence type="predicted"/>
<evidence type="ECO:0000313" key="3">
    <source>
        <dbReference type="Proteomes" id="UP000242715"/>
    </source>
</evidence>
<feature type="region of interest" description="Disordered" evidence="1">
    <location>
        <begin position="32"/>
        <end position="60"/>
    </location>
</feature>
<dbReference type="PANTHER" id="PTHR13448">
    <property type="entry name" value="TRANSMEMBRANE PROTEIN 214"/>
    <property type="match status" value="1"/>
</dbReference>
<dbReference type="GO" id="GO:0005783">
    <property type="term" value="C:endoplasmic reticulum"/>
    <property type="evidence" value="ECO:0007669"/>
    <property type="project" value="TreeGrafter"/>
</dbReference>
<name>A0A2Z6N7L4_TRISU</name>
<dbReference type="EMBL" id="DF973485">
    <property type="protein sequence ID" value="GAU32190.1"/>
    <property type="molecule type" value="Genomic_DNA"/>
</dbReference>
<keyword evidence="3" id="KW-1185">Reference proteome</keyword>
<dbReference type="GO" id="GO:0005794">
    <property type="term" value="C:Golgi apparatus"/>
    <property type="evidence" value="ECO:0007669"/>
    <property type="project" value="TreeGrafter"/>
</dbReference>
<protein>
    <submittedName>
        <fullName evidence="2">Uncharacterized protein</fullName>
    </submittedName>
</protein>
<dbReference type="PANTHER" id="PTHR13448:SF14">
    <property type="entry name" value="F26K24.17 PROTEIN"/>
    <property type="match status" value="1"/>
</dbReference>
<gene>
    <name evidence="2" type="ORF">TSUD_68610</name>
</gene>
<dbReference type="OrthoDB" id="10022292at2759"/>
<sequence>MAENYASSDSESNDGWPEFTYYAKKHKKKEANGAFNDDYDEDETEEVNHHYNDYDEDEREEVKKVKPKKPKVTLVEAAAQIDASDLEAFLGDISAAFKEKDDIQMKRFSDYFERAFSPVSASQFPWVRVLKEVPVRRTVYAPLCHISDAVYKTSVNWINHRSSEGLSSFMLWCLDSILSDLRIQLNGSKKAVQQIAKFIGLAMVLRRKPDTLISVLPTLRENKKYQGLDKLPLITWMVVQASVGDLSVGLYAWSQNLLPIVVGKKSGNMESRDFVLQVVEKILSTPNARPVLIGAVRKGKQLIPPRAFETLICVTFPSSNRVKGTEERFAVIYPVLREVVLCGSPGSKAMQQIFSFAIKAAGENKNPELSKEAVDIVIWCFSRSTKCYKQWKNVYEYNIVASVAVLKKLSDDWNVQATKLSSYEPLREILKHFRQKNKKALDAAPHHAHFKDADKYCKIIAGRVSQGLGCKAACLTFAVLASAVVVLYPNFGISGF</sequence>
<accession>A0A2Z6N7L4</accession>
<dbReference type="AlphaFoldDB" id="A0A2Z6N7L4"/>
<evidence type="ECO:0000313" key="2">
    <source>
        <dbReference type="EMBL" id="GAU32190.1"/>
    </source>
</evidence>
<dbReference type="Pfam" id="PF10151">
    <property type="entry name" value="TMEM214"/>
    <property type="match status" value="1"/>
</dbReference>
<reference evidence="3" key="1">
    <citation type="journal article" date="2017" name="Front. Plant Sci.">
        <title>Climate Clever Clovers: New Paradigm to Reduce the Environmental Footprint of Ruminants by Breeding Low Methanogenic Forages Utilizing Haplotype Variation.</title>
        <authorList>
            <person name="Kaur P."/>
            <person name="Appels R."/>
            <person name="Bayer P.E."/>
            <person name="Keeble-Gagnere G."/>
            <person name="Wang J."/>
            <person name="Hirakawa H."/>
            <person name="Shirasawa K."/>
            <person name="Vercoe P."/>
            <person name="Stefanova K."/>
            <person name="Durmic Z."/>
            <person name="Nichols P."/>
            <person name="Revell C."/>
            <person name="Isobe S.N."/>
            <person name="Edwards D."/>
            <person name="Erskine W."/>
        </authorList>
    </citation>
    <scope>NUCLEOTIDE SEQUENCE [LARGE SCALE GENOMIC DNA]</scope>
    <source>
        <strain evidence="3">cv. Daliak</strain>
    </source>
</reference>
<evidence type="ECO:0000256" key="1">
    <source>
        <dbReference type="SAM" id="MobiDB-lite"/>
    </source>
</evidence>
<dbReference type="Proteomes" id="UP000242715">
    <property type="component" value="Unassembled WGS sequence"/>
</dbReference>